<evidence type="ECO:0000313" key="3">
    <source>
        <dbReference type="EMBL" id="EFL36390.1"/>
    </source>
</evidence>
<reference evidence="4" key="1">
    <citation type="submission" date="2009-02" db="EMBL/GenBank/DDBJ databases">
        <title>Annotation of Streptomyces viridochromogenes strain DSM 40736.</title>
        <authorList>
            <consortium name="The Broad Institute Genome Sequencing Platform"/>
            <consortium name="Broad Institute Microbial Sequencing Center"/>
            <person name="Fischbach M."/>
            <person name="Godfrey P."/>
            <person name="Ward D."/>
            <person name="Young S."/>
            <person name="Zeng Q."/>
            <person name="Koehrsen M."/>
            <person name="Alvarado L."/>
            <person name="Berlin A.M."/>
            <person name="Bochicchio J."/>
            <person name="Borenstein D."/>
            <person name="Chapman S.B."/>
            <person name="Chen Z."/>
            <person name="Engels R."/>
            <person name="Freedman E."/>
            <person name="Gellesch M."/>
            <person name="Goldberg J."/>
            <person name="Griggs A."/>
            <person name="Gujja S."/>
            <person name="Heilman E.R."/>
            <person name="Heiman D.I."/>
            <person name="Hepburn T.A."/>
            <person name="Howarth C."/>
            <person name="Jen D."/>
            <person name="Larson L."/>
            <person name="Lewis B."/>
            <person name="Mehta T."/>
            <person name="Park D."/>
            <person name="Pearson M."/>
            <person name="Richards J."/>
            <person name="Roberts A."/>
            <person name="Saif S."/>
            <person name="Shea T.D."/>
            <person name="Shenoy N."/>
            <person name="Sisk P."/>
            <person name="Stolte C."/>
            <person name="Sykes S.N."/>
            <person name="Thomson T."/>
            <person name="Walk T."/>
            <person name="White J."/>
            <person name="Yandava C."/>
            <person name="Straight P."/>
            <person name="Clardy J."/>
            <person name="Hung D."/>
            <person name="Kolter R."/>
            <person name="Mekalanos J."/>
            <person name="Walker S."/>
            <person name="Walsh C.T."/>
            <person name="Wieland-Brown L.C."/>
            <person name="Haas B."/>
            <person name="Nusbaum C."/>
            <person name="Birren B."/>
        </authorList>
    </citation>
    <scope>NUCLEOTIDE SEQUENCE [LARGE SCALE GENOMIC DNA]</scope>
    <source>
        <strain evidence="4">DSM 40736 / JCM 4977 / BCRC 1201 / Tue 494</strain>
    </source>
</reference>
<dbReference type="HOGENOM" id="CLU_2792424_0_0_11"/>
<feature type="chain" id="PRO_5039690259" evidence="2">
    <location>
        <begin position="20"/>
        <end position="68"/>
    </location>
</feature>
<feature type="region of interest" description="Disordered" evidence="1">
    <location>
        <begin position="20"/>
        <end position="68"/>
    </location>
</feature>
<protein>
    <submittedName>
        <fullName evidence="3">Predicted protein</fullName>
    </submittedName>
</protein>
<dbReference type="EMBL" id="GG657757">
    <property type="protein sequence ID" value="EFL36390.1"/>
    <property type="molecule type" value="Genomic_DNA"/>
</dbReference>
<evidence type="ECO:0000313" key="4">
    <source>
        <dbReference type="Proteomes" id="UP000004184"/>
    </source>
</evidence>
<keyword evidence="2" id="KW-0732">Signal</keyword>
<gene>
    <name evidence="3" type="ORF">SSQG_06908</name>
</gene>
<sequence length="68" mass="7370">MRWPGIVAALTLLLTAAPAAPAVARDRPRTPVTVPALTDWSPEPGSYAYGRNTRPRYGPCRRGSRPGR</sequence>
<name>D9X8Y6_STRVT</name>
<evidence type="ECO:0000256" key="2">
    <source>
        <dbReference type="SAM" id="SignalP"/>
    </source>
</evidence>
<proteinExistence type="predicted"/>
<accession>D9X8Y6</accession>
<keyword evidence="4" id="KW-1185">Reference proteome</keyword>
<evidence type="ECO:0000256" key="1">
    <source>
        <dbReference type="SAM" id="MobiDB-lite"/>
    </source>
</evidence>
<dbReference type="AlphaFoldDB" id="D9X8Y6"/>
<feature type="signal peptide" evidence="2">
    <location>
        <begin position="1"/>
        <end position="19"/>
    </location>
</feature>
<dbReference type="Proteomes" id="UP000004184">
    <property type="component" value="Unassembled WGS sequence"/>
</dbReference>
<organism evidence="3 4">
    <name type="scientific">Streptomyces viridochromogenes (strain DSM 40736 / JCM 4977 / BCRC 1201 / Tue 494)</name>
    <dbReference type="NCBI Taxonomy" id="591159"/>
    <lineage>
        <taxon>Bacteria</taxon>
        <taxon>Bacillati</taxon>
        <taxon>Actinomycetota</taxon>
        <taxon>Actinomycetes</taxon>
        <taxon>Kitasatosporales</taxon>
        <taxon>Streptomycetaceae</taxon>
        <taxon>Streptomyces</taxon>
    </lineage>
</organism>